<dbReference type="InterPro" id="IPR027640">
    <property type="entry name" value="Kinesin-like_fam"/>
</dbReference>
<dbReference type="PANTHER" id="PTHR47968:SF75">
    <property type="entry name" value="CENTROMERE-ASSOCIATED PROTEIN E"/>
    <property type="match status" value="1"/>
</dbReference>
<reference evidence="5 6" key="1">
    <citation type="submission" date="2016-11" db="EMBL/GenBank/DDBJ databases">
        <title>The macronuclear genome of Stentor coeruleus: a giant cell with tiny introns.</title>
        <authorList>
            <person name="Slabodnick M."/>
            <person name="Ruby J.G."/>
            <person name="Reiff S.B."/>
            <person name="Swart E.C."/>
            <person name="Gosai S."/>
            <person name="Prabakaran S."/>
            <person name="Witkowska E."/>
            <person name="Larue G.E."/>
            <person name="Fisher S."/>
            <person name="Freeman R.M."/>
            <person name="Gunawardena J."/>
            <person name="Chu W."/>
            <person name="Stover N.A."/>
            <person name="Gregory B.D."/>
            <person name="Nowacki M."/>
            <person name="Derisi J."/>
            <person name="Roy S.W."/>
            <person name="Marshall W.F."/>
            <person name="Sood P."/>
        </authorList>
    </citation>
    <scope>NUCLEOTIDE SEQUENCE [LARGE SCALE GENOMIC DNA]</scope>
    <source>
        <strain evidence="5">WM001</strain>
    </source>
</reference>
<evidence type="ECO:0000256" key="3">
    <source>
        <dbReference type="PROSITE-ProRule" id="PRU00283"/>
    </source>
</evidence>
<evidence type="ECO:0000256" key="2">
    <source>
        <dbReference type="ARBA" id="ARBA00023175"/>
    </source>
</evidence>
<dbReference type="Proteomes" id="UP000187209">
    <property type="component" value="Unassembled WGS sequence"/>
</dbReference>
<name>A0A1R2CNY6_9CILI</name>
<dbReference type="AlphaFoldDB" id="A0A1R2CNY6"/>
<dbReference type="EMBL" id="MPUH01000097">
    <property type="protein sequence ID" value="OMJ90690.1"/>
    <property type="molecule type" value="Genomic_DNA"/>
</dbReference>
<sequence length="444" mass="51456">MSIFPKVAIRIRPINSNGSSEYENAIIYENNIIKVTENQESSEIQFDKVFEPLTPQEQIFNFIYPLIESCEKGLNSTIITYGQTGSGKSYTMFGNSVNYGIIPRVIFHIFRVLSSDCIIRFSLIDIYNEKITDLLEEAKNPLQLSTRQNVDDGIYIENLSEYIVQSPEDAINLMTKGINNLYINHTDMSIRSLKIHIMCQIKILNTRPNEDGRFFRSKIIFCDLAGSQIGGRSYDNPLTNKSILVLNNVINKLTKDKCGHIPYRYSKLTFLLKESLEGKNQLGLIANINPIRGEILETYRTIRFASEFKKINIKSQVHENSLEEYKAIENFEIKAKVIKLYVGDFHIKCCSFKSNCEEFPNHQSMIDVEEIMKQNKKKILTLGKVKFIDNNSSMAYTCKKQIDQDEKLNYYLKSKSCRFHKSLDLDTAWKKRRTINKRTMIKRK</sequence>
<dbReference type="SMART" id="SM00129">
    <property type="entry name" value="KISc"/>
    <property type="match status" value="1"/>
</dbReference>
<comment type="caution">
    <text evidence="5">The sequence shown here is derived from an EMBL/GenBank/DDBJ whole genome shotgun (WGS) entry which is preliminary data.</text>
</comment>
<keyword evidence="6" id="KW-1185">Reference proteome</keyword>
<dbReference type="InterPro" id="IPR001752">
    <property type="entry name" value="Kinesin_motor_dom"/>
</dbReference>
<dbReference type="SUPFAM" id="SSF52540">
    <property type="entry name" value="P-loop containing nucleoside triphosphate hydrolases"/>
    <property type="match status" value="1"/>
</dbReference>
<dbReference type="GO" id="GO:0007018">
    <property type="term" value="P:microtubule-based movement"/>
    <property type="evidence" value="ECO:0007669"/>
    <property type="project" value="InterPro"/>
</dbReference>
<evidence type="ECO:0000259" key="4">
    <source>
        <dbReference type="PROSITE" id="PS50067"/>
    </source>
</evidence>
<dbReference type="GO" id="GO:0005524">
    <property type="term" value="F:ATP binding"/>
    <property type="evidence" value="ECO:0007669"/>
    <property type="project" value="UniProtKB-UniRule"/>
</dbReference>
<gene>
    <name evidence="5" type="ORF">SteCoe_6862</name>
</gene>
<dbReference type="OrthoDB" id="304990at2759"/>
<feature type="binding site" evidence="3">
    <location>
        <begin position="82"/>
        <end position="89"/>
    </location>
    <ligand>
        <name>ATP</name>
        <dbReference type="ChEBI" id="CHEBI:30616"/>
    </ligand>
</feature>
<evidence type="ECO:0000256" key="1">
    <source>
        <dbReference type="ARBA" id="ARBA00023054"/>
    </source>
</evidence>
<accession>A0A1R2CNY6</accession>
<keyword evidence="1" id="KW-0175">Coiled coil</keyword>
<dbReference type="InterPro" id="IPR027417">
    <property type="entry name" value="P-loop_NTPase"/>
</dbReference>
<dbReference type="PROSITE" id="PS50067">
    <property type="entry name" value="KINESIN_MOTOR_2"/>
    <property type="match status" value="1"/>
</dbReference>
<dbReference type="Gene3D" id="3.40.850.10">
    <property type="entry name" value="Kinesin motor domain"/>
    <property type="match status" value="1"/>
</dbReference>
<feature type="domain" description="Kinesin motor" evidence="4">
    <location>
        <begin position="4"/>
        <end position="311"/>
    </location>
</feature>
<keyword evidence="3" id="KW-0067">ATP-binding</keyword>
<proteinExistence type="inferred from homology"/>
<dbReference type="GO" id="GO:0008017">
    <property type="term" value="F:microtubule binding"/>
    <property type="evidence" value="ECO:0007669"/>
    <property type="project" value="InterPro"/>
</dbReference>
<dbReference type="GO" id="GO:0003777">
    <property type="term" value="F:microtubule motor activity"/>
    <property type="evidence" value="ECO:0007669"/>
    <property type="project" value="InterPro"/>
</dbReference>
<dbReference type="PRINTS" id="PR00380">
    <property type="entry name" value="KINESINHEAVY"/>
</dbReference>
<comment type="similarity">
    <text evidence="3">Belongs to the TRAFAC class myosin-kinesin ATPase superfamily. Kinesin family.</text>
</comment>
<dbReference type="InterPro" id="IPR036961">
    <property type="entry name" value="Kinesin_motor_dom_sf"/>
</dbReference>
<evidence type="ECO:0000313" key="6">
    <source>
        <dbReference type="Proteomes" id="UP000187209"/>
    </source>
</evidence>
<organism evidence="5 6">
    <name type="scientific">Stentor coeruleus</name>
    <dbReference type="NCBI Taxonomy" id="5963"/>
    <lineage>
        <taxon>Eukaryota</taxon>
        <taxon>Sar</taxon>
        <taxon>Alveolata</taxon>
        <taxon>Ciliophora</taxon>
        <taxon>Postciliodesmatophora</taxon>
        <taxon>Heterotrichea</taxon>
        <taxon>Heterotrichida</taxon>
        <taxon>Stentoridae</taxon>
        <taxon>Stentor</taxon>
    </lineage>
</organism>
<keyword evidence="3" id="KW-0547">Nucleotide-binding</keyword>
<dbReference type="PANTHER" id="PTHR47968">
    <property type="entry name" value="CENTROMERE PROTEIN E"/>
    <property type="match status" value="1"/>
</dbReference>
<keyword evidence="2 3" id="KW-0505">Motor protein</keyword>
<protein>
    <recommendedName>
        <fullName evidence="4">Kinesin motor domain-containing protein</fullName>
    </recommendedName>
</protein>
<dbReference type="Pfam" id="PF00225">
    <property type="entry name" value="Kinesin"/>
    <property type="match status" value="1"/>
</dbReference>
<evidence type="ECO:0000313" key="5">
    <source>
        <dbReference type="EMBL" id="OMJ90690.1"/>
    </source>
</evidence>